<name>A0A1I2E6Q7_9BURK</name>
<evidence type="ECO:0000313" key="2">
    <source>
        <dbReference type="Proteomes" id="UP000199119"/>
    </source>
</evidence>
<evidence type="ECO:0000313" key="1">
    <source>
        <dbReference type="EMBL" id="SFE88309.1"/>
    </source>
</evidence>
<keyword evidence="2" id="KW-1185">Reference proteome</keyword>
<gene>
    <name evidence="1" type="ORF">SAMN04489711_106252</name>
</gene>
<proteinExistence type="predicted"/>
<dbReference type="AlphaFoldDB" id="A0A1I2E6Q7"/>
<dbReference type="Proteomes" id="UP000199119">
    <property type="component" value="Unassembled WGS sequence"/>
</dbReference>
<accession>A0A1I2E6Q7</accession>
<dbReference type="RefSeq" id="WP_281245411.1">
    <property type="nucleotide sequence ID" value="NZ_FONX01000006.1"/>
</dbReference>
<reference evidence="2" key="1">
    <citation type="submission" date="2016-10" db="EMBL/GenBank/DDBJ databases">
        <authorList>
            <person name="Varghese N."/>
            <person name="Submissions S."/>
        </authorList>
    </citation>
    <scope>NUCLEOTIDE SEQUENCE [LARGE SCALE GENOMIC DNA]</scope>
    <source>
        <strain evidence="2">DSM 27981</strain>
    </source>
</reference>
<organism evidence="1 2">
    <name type="scientific">Paracidovorax wautersii</name>
    <dbReference type="NCBI Taxonomy" id="1177982"/>
    <lineage>
        <taxon>Bacteria</taxon>
        <taxon>Pseudomonadati</taxon>
        <taxon>Pseudomonadota</taxon>
        <taxon>Betaproteobacteria</taxon>
        <taxon>Burkholderiales</taxon>
        <taxon>Comamonadaceae</taxon>
        <taxon>Paracidovorax</taxon>
    </lineage>
</organism>
<dbReference type="EMBL" id="FONX01000006">
    <property type="protein sequence ID" value="SFE88309.1"/>
    <property type="molecule type" value="Genomic_DNA"/>
</dbReference>
<protein>
    <submittedName>
        <fullName evidence="1">Uncharacterized protein</fullName>
    </submittedName>
</protein>
<sequence>MLRRCIVTVAGLQYEGLFASTGAAVLDAMDRYGDQAGISARRAT</sequence>
<dbReference type="STRING" id="1177982.SAMN04489711_106252"/>